<evidence type="ECO:0000256" key="2">
    <source>
        <dbReference type="ARBA" id="ARBA00023155"/>
    </source>
</evidence>
<dbReference type="InterPro" id="IPR001356">
    <property type="entry name" value="HD"/>
</dbReference>
<organism evidence="7 8">
    <name type="scientific">Apodemus speciosus</name>
    <name type="common">Large Japanese field mouse</name>
    <dbReference type="NCBI Taxonomy" id="105296"/>
    <lineage>
        <taxon>Eukaryota</taxon>
        <taxon>Metazoa</taxon>
        <taxon>Chordata</taxon>
        <taxon>Craniata</taxon>
        <taxon>Vertebrata</taxon>
        <taxon>Euteleostomi</taxon>
        <taxon>Mammalia</taxon>
        <taxon>Eutheria</taxon>
        <taxon>Euarchontoglires</taxon>
        <taxon>Glires</taxon>
        <taxon>Rodentia</taxon>
        <taxon>Myomorpha</taxon>
        <taxon>Muroidea</taxon>
        <taxon>Muridae</taxon>
        <taxon>Murinae</taxon>
        <taxon>Apodemus</taxon>
    </lineage>
</organism>
<proteinExistence type="predicted"/>
<accession>A0ABQ0FTZ3</accession>
<evidence type="ECO:0000256" key="1">
    <source>
        <dbReference type="ARBA" id="ARBA00023125"/>
    </source>
</evidence>
<name>A0ABQ0FTZ3_APOSI</name>
<gene>
    <name evidence="7" type="ORF">APTSU1_001795800</name>
</gene>
<keyword evidence="2 4" id="KW-0371">Homeobox</keyword>
<evidence type="ECO:0000313" key="8">
    <source>
        <dbReference type="Proteomes" id="UP001623349"/>
    </source>
</evidence>
<feature type="region of interest" description="Disordered" evidence="5">
    <location>
        <begin position="90"/>
        <end position="164"/>
    </location>
</feature>
<reference evidence="7 8" key="1">
    <citation type="submission" date="2024-08" db="EMBL/GenBank/DDBJ databases">
        <title>The draft genome of Apodemus speciosus.</title>
        <authorList>
            <person name="Nabeshima K."/>
            <person name="Suzuki S."/>
            <person name="Onuma M."/>
        </authorList>
    </citation>
    <scope>NUCLEOTIDE SEQUENCE [LARGE SCALE GENOMIC DNA]</scope>
    <source>
        <strain evidence="7">IB14-021</strain>
    </source>
</reference>
<evidence type="ECO:0000313" key="7">
    <source>
        <dbReference type="EMBL" id="GAB1302719.1"/>
    </source>
</evidence>
<dbReference type="InterPro" id="IPR009057">
    <property type="entry name" value="Homeodomain-like_sf"/>
</dbReference>
<sequence>MTCVRPIPIAVPRVPPMPMLVSTTQPVPVLVPRRRLRDRFTEPQLQELEGVFQRTHHVSAEEGCSNEATAWIVLQDMKEREEKEGVQGYLMVGATAAEGEGADEEESRDETPADNLASEDGRSHEDGTSSNDQDDGQLEEPIPGGTKGRRVHPRSPGHLPRNRYRFTEFQLQELERIFERNHYPSAAAR</sequence>
<feature type="compositionally biased region" description="Basic residues" evidence="5">
    <location>
        <begin position="147"/>
        <end position="164"/>
    </location>
</feature>
<feature type="domain" description="Homeobox" evidence="6">
    <location>
        <begin position="161"/>
        <end position="189"/>
    </location>
</feature>
<dbReference type="CDD" id="cd00086">
    <property type="entry name" value="homeodomain"/>
    <property type="match status" value="2"/>
</dbReference>
<dbReference type="Pfam" id="PF00046">
    <property type="entry name" value="Homeodomain"/>
    <property type="match status" value="1"/>
</dbReference>
<evidence type="ECO:0000256" key="5">
    <source>
        <dbReference type="SAM" id="MobiDB-lite"/>
    </source>
</evidence>
<dbReference type="GO" id="GO:0003677">
    <property type="term" value="F:DNA binding"/>
    <property type="evidence" value="ECO:0007669"/>
    <property type="project" value="UniProtKB-KW"/>
</dbReference>
<keyword evidence="1 4" id="KW-0238">DNA-binding</keyword>
<comment type="subcellular location">
    <subcellularLocation>
        <location evidence="4">Nucleus</location>
    </subcellularLocation>
</comment>
<dbReference type="SUPFAM" id="SSF46689">
    <property type="entry name" value="Homeodomain-like"/>
    <property type="match status" value="2"/>
</dbReference>
<keyword evidence="3 4" id="KW-0539">Nucleus</keyword>
<dbReference type="PANTHER" id="PTHR47465">
    <property type="entry name" value="MCG113260-RELATED-RELATED"/>
    <property type="match status" value="1"/>
</dbReference>
<keyword evidence="8" id="KW-1185">Reference proteome</keyword>
<comment type="caution">
    <text evidence="7">The sequence shown here is derived from an EMBL/GenBank/DDBJ whole genome shotgun (WGS) entry which is preliminary data.</text>
</comment>
<dbReference type="PANTHER" id="PTHR47465:SF5">
    <property type="entry name" value="REPRODUCTIVE HOMEOBOX 8"/>
    <property type="match status" value="1"/>
</dbReference>
<evidence type="ECO:0000256" key="3">
    <source>
        <dbReference type="ARBA" id="ARBA00023242"/>
    </source>
</evidence>
<evidence type="ECO:0000256" key="4">
    <source>
        <dbReference type="RuleBase" id="RU000682"/>
    </source>
</evidence>
<evidence type="ECO:0000259" key="6">
    <source>
        <dbReference type="Pfam" id="PF00046"/>
    </source>
</evidence>
<dbReference type="EMBL" id="BAAFST010000020">
    <property type="protein sequence ID" value="GAB1302719.1"/>
    <property type="molecule type" value="Genomic_DNA"/>
</dbReference>
<dbReference type="Gene3D" id="1.10.10.60">
    <property type="entry name" value="Homeodomain-like"/>
    <property type="match status" value="1"/>
</dbReference>
<dbReference type="Proteomes" id="UP001623349">
    <property type="component" value="Unassembled WGS sequence"/>
</dbReference>
<protein>
    <submittedName>
        <fullName evidence="7">Reproductive homeobox 8</fullName>
    </submittedName>
</protein>